<evidence type="ECO:0000256" key="1">
    <source>
        <dbReference type="SAM" id="MobiDB-lite"/>
    </source>
</evidence>
<name>A0A5B7K086_PORTR</name>
<evidence type="ECO:0000313" key="2">
    <source>
        <dbReference type="EMBL" id="MPD00420.1"/>
    </source>
</evidence>
<comment type="caution">
    <text evidence="2">The sequence shown here is derived from an EMBL/GenBank/DDBJ whole genome shotgun (WGS) entry which is preliminary data.</text>
</comment>
<organism evidence="2 3">
    <name type="scientific">Portunus trituberculatus</name>
    <name type="common">Swimming crab</name>
    <name type="synonym">Neptunus trituberculatus</name>
    <dbReference type="NCBI Taxonomy" id="210409"/>
    <lineage>
        <taxon>Eukaryota</taxon>
        <taxon>Metazoa</taxon>
        <taxon>Ecdysozoa</taxon>
        <taxon>Arthropoda</taxon>
        <taxon>Crustacea</taxon>
        <taxon>Multicrustacea</taxon>
        <taxon>Malacostraca</taxon>
        <taxon>Eumalacostraca</taxon>
        <taxon>Eucarida</taxon>
        <taxon>Decapoda</taxon>
        <taxon>Pleocyemata</taxon>
        <taxon>Brachyura</taxon>
        <taxon>Eubrachyura</taxon>
        <taxon>Portunoidea</taxon>
        <taxon>Portunidae</taxon>
        <taxon>Portuninae</taxon>
        <taxon>Portunus</taxon>
    </lineage>
</organism>
<feature type="compositionally biased region" description="Basic and acidic residues" evidence="1">
    <location>
        <begin position="55"/>
        <end position="68"/>
    </location>
</feature>
<gene>
    <name evidence="2" type="ORF">E2C01_095891</name>
</gene>
<sequence length="125" mass="13752">MGHRWRGIVKRSPCCVAEESGVRVPLLLLGRKKVRCHINPLSEMWLGKRRRGRERKRENRKAELTGKRDEQRGRVCRMVSGDVVVGDGGAFGWSGVCCDGGNVNISAGEGVVGSVPSYSAAIEFR</sequence>
<reference evidence="2 3" key="1">
    <citation type="submission" date="2019-05" db="EMBL/GenBank/DDBJ databases">
        <title>Another draft genome of Portunus trituberculatus and its Hox gene families provides insights of decapod evolution.</title>
        <authorList>
            <person name="Jeong J.-H."/>
            <person name="Song I."/>
            <person name="Kim S."/>
            <person name="Choi T."/>
            <person name="Kim D."/>
            <person name="Ryu S."/>
            <person name="Kim W."/>
        </authorList>
    </citation>
    <scope>NUCLEOTIDE SEQUENCE [LARGE SCALE GENOMIC DNA]</scope>
    <source>
        <tissue evidence="2">Muscle</tissue>
    </source>
</reference>
<keyword evidence="3" id="KW-1185">Reference proteome</keyword>
<feature type="region of interest" description="Disordered" evidence="1">
    <location>
        <begin position="49"/>
        <end position="68"/>
    </location>
</feature>
<proteinExistence type="predicted"/>
<evidence type="ECO:0000313" key="3">
    <source>
        <dbReference type="Proteomes" id="UP000324222"/>
    </source>
</evidence>
<dbReference type="EMBL" id="VSRR010122799">
    <property type="protein sequence ID" value="MPD00420.1"/>
    <property type="molecule type" value="Genomic_DNA"/>
</dbReference>
<dbReference type="AlphaFoldDB" id="A0A5B7K086"/>
<accession>A0A5B7K086</accession>
<protein>
    <submittedName>
        <fullName evidence="2">Uncharacterized protein</fullName>
    </submittedName>
</protein>
<dbReference type="Proteomes" id="UP000324222">
    <property type="component" value="Unassembled WGS sequence"/>
</dbReference>